<name>A0A6H0XMY0_9PEZI</name>
<evidence type="ECO:0000256" key="1">
    <source>
        <dbReference type="SAM" id="MobiDB-lite"/>
    </source>
</evidence>
<keyword evidence="5" id="KW-1185">Reference proteome</keyword>
<dbReference type="PANTHER" id="PTHR42109:SF2">
    <property type="entry name" value="INTEGRAL MEMBRANE PROTEIN"/>
    <property type="match status" value="1"/>
</dbReference>
<dbReference type="InterPro" id="IPR056119">
    <property type="entry name" value="DUF7702"/>
</dbReference>
<feature type="transmembrane region" description="Helical" evidence="2">
    <location>
        <begin position="197"/>
        <end position="221"/>
    </location>
</feature>
<feature type="transmembrane region" description="Helical" evidence="2">
    <location>
        <begin position="267"/>
        <end position="288"/>
    </location>
</feature>
<dbReference type="Proteomes" id="UP000503462">
    <property type="component" value="Chromosome 1"/>
</dbReference>
<feature type="region of interest" description="Disordered" evidence="1">
    <location>
        <begin position="299"/>
        <end position="335"/>
    </location>
</feature>
<keyword evidence="2" id="KW-0472">Membrane</keyword>
<feature type="transmembrane region" description="Helical" evidence="2">
    <location>
        <begin position="53"/>
        <end position="72"/>
    </location>
</feature>
<keyword evidence="2" id="KW-0812">Transmembrane</keyword>
<dbReference type="AlphaFoldDB" id="A0A6H0XMY0"/>
<dbReference type="PANTHER" id="PTHR42109">
    <property type="entry name" value="UNPLACED GENOMIC SCAFFOLD UM_SCAF_CONTIG_1.265, WHOLE GENOME SHOTGUN SEQUENCE"/>
    <property type="match status" value="1"/>
</dbReference>
<evidence type="ECO:0000259" key="3">
    <source>
        <dbReference type="Pfam" id="PF24800"/>
    </source>
</evidence>
<accession>A0A6H0XMY0</accession>
<evidence type="ECO:0000313" key="4">
    <source>
        <dbReference type="EMBL" id="QIW95978.1"/>
    </source>
</evidence>
<dbReference type="OrthoDB" id="2560628at2759"/>
<feature type="domain" description="DUF7702" evidence="3">
    <location>
        <begin position="119"/>
        <end position="287"/>
    </location>
</feature>
<proteinExistence type="predicted"/>
<keyword evidence="2" id="KW-1133">Transmembrane helix</keyword>
<organism evidence="4 5">
    <name type="scientific">Peltaster fructicola</name>
    <dbReference type="NCBI Taxonomy" id="286661"/>
    <lineage>
        <taxon>Eukaryota</taxon>
        <taxon>Fungi</taxon>
        <taxon>Dikarya</taxon>
        <taxon>Ascomycota</taxon>
        <taxon>Pezizomycotina</taxon>
        <taxon>Dothideomycetes</taxon>
        <taxon>Dothideomycetes incertae sedis</taxon>
        <taxon>Peltaster</taxon>
    </lineage>
</organism>
<evidence type="ECO:0000313" key="5">
    <source>
        <dbReference type="Proteomes" id="UP000503462"/>
    </source>
</evidence>
<feature type="compositionally biased region" description="Polar residues" evidence="1">
    <location>
        <begin position="322"/>
        <end position="335"/>
    </location>
</feature>
<feature type="transmembrane region" description="Helical" evidence="2">
    <location>
        <begin position="156"/>
        <end position="177"/>
    </location>
</feature>
<protein>
    <recommendedName>
        <fullName evidence="3">DUF7702 domain-containing protein</fullName>
    </recommendedName>
</protein>
<reference evidence="4 5" key="1">
    <citation type="journal article" date="2016" name="Sci. Rep.">
        <title>Peltaster fructicola genome reveals evolution from an invasive phytopathogen to an ectophytic parasite.</title>
        <authorList>
            <person name="Xu C."/>
            <person name="Chen H."/>
            <person name="Gleason M.L."/>
            <person name="Xu J.R."/>
            <person name="Liu H."/>
            <person name="Zhang R."/>
            <person name="Sun G."/>
        </authorList>
    </citation>
    <scope>NUCLEOTIDE SEQUENCE [LARGE SCALE GENOMIC DNA]</scope>
    <source>
        <strain evidence="4 5">LNHT1506</strain>
    </source>
</reference>
<sequence length="335" mass="35139">MASTAPSSSLVVHLTNQSSLAVVEIAISSLTFLISSFATIYKGYLVSNNKGAGALLTAIPRGIFAAPGFFWLSTSSLLHIIGSACYVSQEIAENLMWPANYLGDALTTNNPTSPLPQPDTSKITVYACTTFVTVAPLLLASLAFSQFTGAATSGTVGRVLLGLIQLLPIAGFALGIAGGAKYDSASASDVTLGQSLLQASAILFLVALVALVCLTAVNISFVRSLRTLAIAVAMPFLAVRVIYDILLAFSGNSGFYDFDLPDLSVQIFMRTVMEYAIVLLFLFTGLGAMTNLGDAESQDEEANGSIAGGNSKDLEESVPLTPINQAHQRPQTHLD</sequence>
<feature type="transmembrane region" description="Helical" evidence="2">
    <location>
        <begin position="20"/>
        <end position="41"/>
    </location>
</feature>
<dbReference type="EMBL" id="CP051139">
    <property type="protein sequence ID" value="QIW95978.1"/>
    <property type="molecule type" value="Genomic_DNA"/>
</dbReference>
<evidence type="ECO:0000256" key="2">
    <source>
        <dbReference type="SAM" id="Phobius"/>
    </source>
</evidence>
<dbReference type="Pfam" id="PF24800">
    <property type="entry name" value="DUF7702"/>
    <property type="match status" value="1"/>
</dbReference>
<gene>
    <name evidence="4" type="ORF">AMS68_001496</name>
</gene>
<feature type="transmembrane region" description="Helical" evidence="2">
    <location>
        <begin position="228"/>
        <end position="247"/>
    </location>
</feature>
<feature type="transmembrane region" description="Helical" evidence="2">
    <location>
        <begin position="123"/>
        <end position="144"/>
    </location>
</feature>